<keyword evidence="7 8" id="KW-0472">Membrane</keyword>
<dbReference type="PANTHER" id="PTHR39583:SF2">
    <property type="entry name" value="TYPE II SECRETION SYSTEM PROTEIN J"/>
    <property type="match status" value="1"/>
</dbReference>
<evidence type="ECO:0000256" key="6">
    <source>
        <dbReference type="ARBA" id="ARBA00022989"/>
    </source>
</evidence>
<evidence type="ECO:0000256" key="2">
    <source>
        <dbReference type="ARBA" id="ARBA00022475"/>
    </source>
</evidence>
<keyword evidence="5 8" id="KW-0812">Transmembrane</keyword>
<dbReference type="Proteomes" id="UP001177769">
    <property type="component" value="Chromosome"/>
</dbReference>
<evidence type="ECO:0000256" key="5">
    <source>
        <dbReference type="ARBA" id="ARBA00022692"/>
    </source>
</evidence>
<dbReference type="EMBL" id="CP116346">
    <property type="protein sequence ID" value="WIT09807.1"/>
    <property type="molecule type" value="Genomic_DNA"/>
</dbReference>
<evidence type="ECO:0000256" key="7">
    <source>
        <dbReference type="ARBA" id="ARBA00023136"/>
    </source>
</evidence>
<dbReference type="AlphaFoldDB" id="A0AA95N7H9"/>
<dbReference type="PANTHER" id="PTHR39583">
    <property type="entry name" value="TYPE II SECRETION SYSTEM PROTEIN J-RELATED"/>
    <property type="match status" value="1"/>
</dbReference>
<keyword evidence="4" id="KW-0997">Cell inner membrane</keyword>
<sequence>MRQDRGFTLIEVLVALLIMATMAVMSWRGIDAIMRTREVSQASLERSARLQTVLAQWEQDLHAVQDSGRVPPLAFDGSTLRITRTHAQGLQVVAWSLRNGQLYRWAGAPAATQSALNESYQRSLQAWAQDAGQLRALEGLAGWQLYYYRVNAWTNAQSSGDVQAPGPAASGASGSQPLPSGVRVILQFAPGSGFGGPLTRQVLLEPGT</sequence>
<dbReference type="NCBIfam" id="TIGR02532">
    <property type="entry name" value="IV_pilin_GFxxxE"/>
    <property type="match status" value="1"/>
</dbReference>
<accession>A0AA95N7H9</accession>
<organism evidence="9 10">
    <name type="scientific">Paucibacter sediminis</name>
    <dbReference type="NCBI Taxonomy" id="3019553"/>
    <lineage>
        <taxon>Bacteria</taxon>
        <taxon>Pseudomonadati</taxon>
        <taxon>Pseudomonadota</taxon>
        <taxon>Betaproteobacteria</taxon>
        <taxon>Burkholderiales</taxon>
        <taxon>Sphaerotilaceae</taxon>
        <taxon>Roseateles</taxon>
    </lineage>
</organism>
<keyword evidence="6 8" id="KW-1133">Transmembrane helix</keyword>
<dbReference type="PROSITE" id="PS00409">
    <property type="entry name" value="PROKAR_NTER_METHYL"/>
    <property type="match status" value="1"/>
</dbReference>
<dbReference type="GO" id="GO:0015628">
    <property type="term" value="P:protein secretion by the type II secretion system"/>
    <property type="evidence" value="ECO:0007669"/>
    <property type="project" value="TreeGrafter"/>
</dbReference>
<evidence type="ECO:0000256" key="4">
    <source>
        <dbReference type="ARBA" id="ARBA00022519"/>
    </source>
</evidence>
<comment type="subcellular location">
    <subcellularLocation>
        <location evidence="1">Cell inner membrane</location>
        <topology evidence="1">Single-pass membrane protein</topology>
    </subcellularLocation>
</comment>
<dbReference type="Pfam" id="PF07963">
    <property type="entry name" value="N_methyl"/>
    <property type="match status" value="1"/>
</dbReference>
<dbReference type="InterPro" id="IPR051621">
    <property type="entry name" value="T2SS_protein_J"/>
</dbReference>
<evidence type="ECO:0000256" key="3">
    <source>
        <dbReference type="ARBA" id="ARBA00022481"/>
    </source>
</evidence>
<dbReference type="SUPFAM" id="SSF54523">
    <property type="entry name" value="Pili subunits"/>
    <property type="match status" value="1"/>
</dbReference>
<dbReference type="RefSeq" id="WP_285230877.1">
    <property type="nucleotide sequence ID" value="NZ_CP116346.1"/>
</dbReference>
<dbReference type="InterPro" id="IPR045584">
    <property type="entry name" value="Pilin-like"/>
</dbReference>
<dbReference type="InterPro" id="IPR012902">
    <property type="entry name" value="N_methyl_site"/>
</dbReference>
<protein>
    <submittedName>
        <fullName evidence="9">Prepilin-type N-terminal cleavage/methylation domain-containing protein</fullName>
    </submittedName>
</protein>
<evidence type="ECO:0000313" key="9">
    <source>
        <dbReference type="EMBL" id="WIT09807.1"/>
    </source>
</evidence>
<evidence type="ECO:0000256" key="1">
    <source>
        <dbReference type="ARBA" id="ARBA00004377"/>
    </source>
</evidence>
<gene>
    <name evidence="9" type="ORF">PFX98_12710</name>
</gene>
<keyword evidence="2" id="KW-1003">Cell membrane</keyword>
<evidence type="ECO:0000256" key="8">
    <source>
        <dbReference type="SAM" id="Phobius"/>
    </source>
</evidence>
<name>A0AA95N7H9_9BURK</name>
<keyword evidence="3" id="KW-0488">Methylation</keyword>
<feature type="transmembrane region" description="Helical" evidence="8">
    <location>
        <begin position="6"/>
        <end position="27"/>
    </location>
</feature>
<reference evidence="9" key="1">
    <citation type="submission" date="2023-01" db="EMBL/GenBank/DDBJ databases">
        <title>Whole genome sequence of Paucibacter sp. S2-9 isolated from pond sediment.</title>
        <authorList>
            <person name="Jung J.Y."/>
        </authorList>
    </citation>
    <scope>NUCLEOTIDE SEQUENCE</scope>
    <source>
        <strain evidence="9">S2-9</strain>
    </source>
</reference>
<keyword evidence="10" id="KW-1185">Reference proteome</keyword>
<evidence type="ECO:0000313" key="10">
    <source>
        <dbReference type="Proteomes" id="UP001177769"/>
    </source>
</evidence>
<proteinExistence type="predicted"/>
<dbReference type="GO" id="GO:0005886">
    <property type="term" value="C:plasma membrane"/>
    <property type="evidence" value="ECO:0007669"/>
    <property type="project" value="UniProtKB-SubCell"/>
</dbReference>
<dbReference type="KEGG" id="pais:PFX98_12710"/>